<dbReference type="SUPFAM" id="SSF48498">
    <property type="entry name" value="Tetracyclin repressor-like, C-terminal domain"/>
    <property type="match status" value="1"/>
</dbReference>
<dbReference type="PANTHER" id="PTHR30055">
    <property type="entry name" value="HTH-TYPE TRANSCRIPTIONAL REGULATOR RUTR"/>
    <property type="match status" value="1"/>
</dbReference>
<dbReference type="InterPro" id="IPR004111">
    <property type="entry name" value="Repressor_TetR_C"/>
</dbReference>
<evidence type="ECO:0000256" key="5">
    <source>
        <dbReference type="SAM" id="MobiDB-lite"/>
    </source>
</evidence>
<keyword evidence="1" id="KW-0805">Transcription regulation</keyword>
<protein>
    <submittedName>
        <fullName evidence="7">TetR family transcriptional regulator</fullName>
    </submittedName>
</protein>
<dbReference type="Proteomes" id="UP000718630">
    <property type="component" value="Unassembled WGS sequence"/>
</dbReference>
<sequence>MSTGSAPDRGRITREQILAAAMELLDQRGLPDLTMRKLAAELGIRPSALYWHFPDKQTLLARLADRIIGSAPKPPASSPGTGEGLGGGGSAARSGPLSKHSGPARSEAATHPSEDGGAACPEAATHPHDSSEDQGASCPCTAGTVPWENAMRASADTMRARLLAHRDGAEIVSSSIALGLTRLPLTAMIHEPLHRAGASAETIDIAARTLGHFLLGHAFDEQQAEAARALGVEPALPQLRLDPASAGAAFRAGIDLIVAGTAVRIAADHP</sequence>
<keyword evidence="2 4" id="KW-0238">DNA-binding</keyword>
<dbReference type="GO" id="GO:0045892">
    <property type="term" value="P:negative regulation of DNA-templated transcription"/>
    <property type="evidence" value="ECO:0007669"/>
    <property type="project" value="InterPro"/>
</dbReference>
<dbReference type="EMBL" id="JABZFZ010000297">
    <property type="protein sequence ID" value="MBF0940385.1"/>
    <property type="molecule type" value="Genomic_DNA"/>
</dbReference>
<reference evidence="7" key="1">
    <citation type="submission" date="2020-04" db="EMBL/GenBank/DDBJ databases">
        <title>Deep metagenomics examines the oral microbiome during advanced dental caries in children, revealing novel taxa and co-occurrences with host molecules.</title>
        <authorList>
            <person name="Baker J.L."/>
            <person name="Morton J.T."/>
            <person name="Dinis M."/>
            <person name="Alvarez R."/>
            <person name="Tran N.C."/>
            <person name="Knight R."/>
            <person name="Edlund A."/>
        </authorList>
    </citation>
    <scope>NUCLEOTIDE SEQUENCE</scope>
    <source>
        <strain evidence="7">JCVI_32_bin.64</strain>
    </source>
</reference>
<dbReference type="Gene3D" id="1.10.357.10">
    <property type="entry name" value="Tetracycline Repressor, domain 2"/>
    <property type="match status" value="2"/>
</dbReference>
<name>A0A929QYW4_9ACTO</name>
<dbReference type="PROSITE" id="PS50977">
    <property type="entry name" value="HTH_TETR_2"/>
    <property type="match status" value="1"/>
</dbReference>
<dbReference type="Pfam" id="PF00440">
    <property type="entry name" value="TetR_N"/>
    <property type="match status" value="1"/>
</dbReference>
<feature type="compositionally biased region" description="Gly residues" evidence="5">
    <location>
        <begin position="81"/>
        <end position="90"/>
    </location>
</feature>
<evidence type="ECO:0000256" key="1">
    <source>
        <dbReference type="ARBA" id="ARBA00023015"/>
    </source>
</evidence>
<dbReference type="InterPro" id="IPR036271">
    <property type="entry name" value="Tet_transcr_reg_TetR-rel_C_sf"/>
</dbReference>
<dbReference type="PRINTS" id="PR00455">
    <property type="entry name" value="HTHTETR"/>
</dbReference>
<dbReference type="SUPFAM" id="SSF46689">
    <property type="entry name" value="Homeodomain-like"/>
    <property type="match status" value="1"/>
</dbReference>
<evidence type="ECO:0000256" key="3">
    <source>
        <dbReference type="ARBA" id="ARBA00023163"/>
    </source>
</evidence>
<comment type="caution">
    <text evidence="7">The sequence shown here is derived from an EMBL/GenBank/DDBJ whole genome shotgun (WGS) entry which is preliminary data.</text>
</comment>
<dbReference type="Pfam" id="PF02909">
    <property type="entry name" value="TetR_C_1"/>
    <property type="match status" value="1"/>
</dbReference>
<evidence type="ECO:0000259" key="6">
    <source>
        <dbReference type="PROSITE" id="PS50977"/>
    </source>
</evidence>
<dbReference type="PANTHER" id="PTHR30055:SF151">
    <property type="entry name" value="TRANSCRIPTIONAL REGULATORY PROTEIN"/>
    <property type="match status" value="1"/>
</dbReference>
<proteinExistence type="predicted"/>
<accession>A0A929QYW4</accession>
<dbReference type="InterPro" id="IPR050109">
    <property type="entry name" value="HTH-type_TetR-like_transc_reg"/>
</dbReference>
<dbReference type="InterPro" id="IPR009057">
    <property type="entry name" value="Homeodomain-like_sf"/>
</dbReference>
<evidence type="ECO:0000313" key="7">
    <source>
        <dbReference type="EMBL" id="MBF0940385.1"/>
    </source>
</evidence>
<organism evidence="7 8">
    <name type="scientific">Schaalia georgiae</name>
    <dbReference type="NCBI Taxonomy" id="52768"/>
    <lineage>
        <taxon>Bacteria</taxon>
        <taxon>Bacillati</taxon>
        <taxon>Actinomycetota</taxon>
        <taxon>Actinomycetes</taxon>
        <taxon>Actinomycetales</taxon>
        <taxon>Actinomycetaceae</taxon>
        <taxon>Schaalia</taxon>
    </lineage>
</organism>
<feature type="domain" description="HTH tetR-type" evidence="6">
    <location>
        <begin position="11"/>
        <end position="71"/>
    </location>
</feature>
<evidence type="ECO:0000313" key="8">
    <source>
        <dbReference type="Proteomes" id="UP000718630"/>
    </source>
</evidence>
<feature type="region of interest" description="Disordered" evidence="5">
    <location>
        <begin position="70"/>
        <end position="137"/>
    </location>
</feature>
<feature type="DNA-binding region" description="H-T-H motif" evidence="4">
    <location>
        <begin position="34"/>
        <end position="53"/>
    </location>
</feature>
<dbReference type="InterPro" id="IPR001647">
    <property type="entry name" value="HTH_TetR"/>
</dbReference>
<keyword evidence="3" id="KW-0804">Transcription</keyword>
<evidence type="ECO:0000256" key="2">
    <source>
        <dbReference type="ARBA" id="ARBA00023125"/>
    </source>
</evidence>
<evidence type="ECO:0000256" key="4">
    <source>
        <dbReference type="PROSITE-ProRule" id="PRU00335"/>
    </source>
</evidence>
<dbReference type="GO" id="GO:0000976">
    <property type="term" value="F:transcription cis-regulatory region binding"/>
    <property type="evidence" value="ECO:0007669"/>
    <property type="project" value="TreeGrafter"/>
</dbReference>
<dbReference type="AlphaFoldDB" id="A0A929QYW4"/>
<gene>
    <name evidence="7" type="ORF">HXK03_05865</name>
</gene>
<dbReference type="GO" id="GO:0003700">
    <property type="term" value="F:DNA-binding transcription factor activity"/>
    <property type="evidence" value="ECO:0007669"/>
    <property type="project" value="TreeGrafter"/>
</dbReference>